<feature type="region of interest" description="Disordered" evidence="1">
    <location>
        <begin position="1"/>
        <end position="27"/>
    </location>
</feature>
<protein>
    <submittedName>
        <fullName evidence="2">Uncharacterized protein</fullName>
    </submittedName>
</protein>
<reference evidence="2" key="1">
    <citation type="submission" date="2022-03" db="EMBL/GenBank/DDBJ databases">
        <authorList>
            <person name="Martin H S."/>
        </authorList>
    </citation>
    <scope>NUCLEOTIDE SEQUENCE</scope>
</reference>
<gene>
    <name evidence="2" type="ORF">IPOD504_LOCUS2994</name>
</gene>
<feature type="non-terminal residue" evidence="2">
    <location>
        <position position="1"/>
    </location>
</feature>
<feature type="compositionally biased region" description="Gly residues" evidence="1">
    <location>
        <begin position="70"/>
        <end position="81"/>
    </location>
</feature>
<evidence type="ECO:0000313" key="2">
    <source>
        <dbReference type="EMBL" id="CAH2041214.1"/>
    </source>
</evidence>
<sequence length="99" mass="10736">MVRDLRVTEEMASEEGADAINTPDRVKPSKTDMYYIQYIAYIGRETPIRRHKAIYTWVAPAGAELEGPRGRGSGPGAGAQGPRGSDPSPPAAHSARDKR</sequence>
<feature type="region of interest" description="Disordered" evidence="1">
    <location>
        <begin position="64"/>
        <end position="99"/>
    </location>
</feature>
<dbReference type="Proteomes" id="UP000837857">
    <property type="component" value="Chromosome 13"/>
</dbReference>
<dbReference type="EMBL" id="OW152825">
    <property type="protein sequence ID" value="CAH2041214.1"/>
    <property type="molecule type" value="Genomic_DNA"/>
</dbReference>
<evidence type="ECO:0000256" key="1">
    <source>
        <dbReference type="SAM" id="MobiDB-lite"/>
    </source>
</evidence>
<name>A0ABN8HTP2_9NEOP</name>
<proteinExistence type="predicted"/>
<organism evidence="2 3">
    <name type="scientific">Iphiclides podalirius</name>
    <name type="common">scarce swallowtail</name>
    <dbReference type="NCBI Taxonomy" id="110791"/>
    <lineage>
        <taxon>Eukaryota</taxon>
        <taxon>Metazoa</taxon>
        <taxon>Ecdysozoa</taxon>
        <taxon>Arthropoda</taxon>
        <taxon>Hexapoda</taxon>
        <taxon>Insecta</taxon>
        <taxon>Pterygota</taxon>
        <taxon>Neoptera</taxon>
        <taxon>Endopterygota</taxon>
        <taxon>Lepidoptera</taxon>
        <taxon>Glossata</taxon>
        <taxon>Ditrysia</taxon>
        <taxon>Papilionoidea</taxon>
        <taxon>Papilionidae</taxon>
        <taxon>Papilioninae</taxon>
        <taxon>Iphiclides</taxon>
    </lineage>
</organism>
<keyword evidence="3" id="KW-1185">Reference proteome</keyword>
<evidence type="ECO:0000313" key="3">
    <source>
        <dbReference type="Proteomes" id="UP000837857"/>
    </source>
</evidence>
<accession>A0ABN8HTP2</accession>